<dbReference type="AlphaFoldDB" id="A0A6J2JCR4"/>
<accession>A0A6J2JCR4</accession>
<reference evidence="2" key="1">
    <citation type="submission" date="2025-08" db="UniProtKB">
        <authorList>
            <consortium name="RefSeq"/>
        </authorList>
    </citation>
    <scope>IDENTIFICATION</scope>
    <source>
        <tissue evidence="2">Silk gland</tissue>
    </source>
</reference>
<organism evidence="1 2">
    <name type="scientific">Bombyx mandarina</name>
    <name type="common">Wild silk moth</name>
    <name type="synonym">Wild silkworm</name>
    <dbReference type="NCBI Taxonomy" id="7092"/>
    <lineage>
        <taxon>Eukaryota</taxon>
        <taxon>Metazoa</taxon>
        <taxon>Ecdysozoa</taxon>
        <taxon>Arthropoda</taxon>
        <taxon>Hexapoda</taxon>
        <taxon>Insecta</taxon>
        <taxon>Pterygota</taxon>
        <taxon>Neoptera</taxon>
        <taxon>Endopterygota</taxon>
        <taxon>Lepidoptera</taxon>
        <taxon>Glossata</taxon>
        <taxon>Ditrysia</taxon>
        <taxon>Bombycoidea</taxon>
        <taxon>Bombycidae</taxon>
        <taxon>Bombycinae</taxon>
        <taxon>Bombyx</taxon>
    </lineage>
</organism>
<gene>
    <name evidence="2" type="primary">LOC114240658</name>
</gene>
<dbReference type="KEGG" id="bman:114240658"/>
<dbReference type="Proteomes" id="UP000504629">
    <property type="component" value="Unplaced"/>
</dbReference>
<keyword evidence="1" id="KW-1185">Reference proteome</keyword>
<dbReference type="RefSeq" id="XP_028027088.1">
    <property type="nucleotide sequence ID" value="XM_028171287.1"/>
</dbReference>
<dbReference type="OrthoDB" id="7490433at2759"/>
<name>A0A6J2JCR4_BOMMA</name>
<sequence>MAVSNNRKFKHQVPSSECLHKVLGYCGHIARKDGNNFERLIMTGKVDGKRPQMLSPIRGSDRIRTALDSTFHNALRTARDINLWRKIMRTKDIQKGGHDPQQ</sequence>
<dbReference type="GeneID" id="114240658"/>
<evidence type="ECO:0000313" key="1">
    <source>
        <dbReference type="Proteomes" id="UP000504629"/>
    </source>
</evidence>
<proteinExistence type="predicted"/>
<evidence type="ECO:0000313" key="2">
    <source>
        <dbReference type="RefSeq" id="XP_028027088.1"/>
    </source>
</evidence>
<protein>
    <submittedName>
        <fullName evidence="2">Uncharacterized protein LOC114240658</fullName>
    </submittedName>
</protein>